<dbReference type="RefSeq" id="WP_049700731.1">
    <property type="nucleotide sequence ID" value="NZ_JAQDQF010000001.1"/>
</dbReference>
<accession>A0ABR5I7S0</accession>
<comment type="caution">
    <text evidence="1">The sequence shown here is derived from an EMBL/GenBank/DDBJ whole genome shotgun (WGS) entry which is preliminary data.</text>
</comment>
<evidence type="ECO:0000313" key="1">
    <source>
        <dbReference type="EMBL" id="KNA89678.1"/>
    </source>
</evidence>
<evidence type="ECO:0008006" key="3">
    <source>
        <dbReference type="Google" id="ProtNLM"/>
    </source>
</evidence>
<dbReference type="Proteomes" id="UP000037247">
    <property type="component" value="Unassembled WGS sequence"/>
</dbReference>
<dbReference type="EMBL" id="LDTZ01000023">
    <property type="protein sequence ID" value="KNA89678.1"/>
    <property type="molecule type" value="Genomic_DNA"/>
</dbReference>
<gene>
    <name evidence="1" type="ORF">ABW18_19970</name>
</gene>
<proteinExistence type="predicted"/>
<organism evidence="1 2">
    <name type="scientific">Gordonia jacobaea</name>
    <dbReference type="NCBI Taxonomy" id="122202"/>
    <lineage>
        <taxon>Bacteria</taxon>
        <taxon>Bacillati</taxon>
        <taxon>Actinomycetota</taxon>
        <taxon>Actinomycetes</taxon>
        <taxon>Mycobacteriales</taxon>
        <taxon>Gordoniaceae</taxon>
        <taxon>Gordonia</taxon>
    </lineage>
</organism>
<evidence type="ECO:0000313" key="2">
    <source>
        <dbReference type="Proteomes" id="UP000037247"/>
    </source>
</evidence>
<sequence length="73" mass="8204">MSNDNINPDYEEVSNSQILDELRQINENLNGLYELLHDGLILPFKDDHAKALKALGAIKDHTDGIEANTSRIE</sequence>
<reference evidence="1 2" key="1">
    <citation type="submission" date="2015-05" db="EMBL/GenBank/DDBJ databases">
        <title>Draft genome sequence of the bacterium Gordonia jacobaea a new member of the Gordonia genus.</title>
        <authorList>
            <person name="Jimenez-Galisteo G."/>
            <person name="Dominguez A."/>
            <person name="Munoz E."/>
            <person name="Vinas M."/>
        </authorList>
    </citation>
    <scope>NUCLEOTIDE SEQUENCE [LARGE SCALE GENOMIC DNA]</scope>
    <source>
        <strain evidence="2">mv1</strain>
    </source>
</reference>
<name>A0ABR5I7S0_9ACTN</name>
<keyword evidence="2" id="KW-1185">Reference proteome</keyword>
<protein>
    <recommendedName>
        <fullName evidence="3">HNH endonuclease</fullName>
    </recommendedName>
</protein>